<dbReference type="AlphaFoldDB" id="A0A381SMD9"/>
<name>A0A381SMD9_9ZZZZ</name>
<feature type="domain" description="Acetophenone carboxylase-like C-terminal" evidence="3">
    <location>
        <begin position="498"/>
        <end position="660"/>
    </location>
</feature>
<proteinExistence type="predicted"/>
<dbReference type="PANTHER" id="PTHR11365">
    <property type="entry name" value="5-OXOPROLINASE RELATED"/>
    <property type="match status" value="1"/>
</dbReference>
<gene>
    <name evidence="4" type="ORF">METZ01_LOCUS56391</name>
</gene>
<evidence type="ECO:0008006" key="5">
    <source>
        <dbReference type="Google" id="ProtNLM"/>
    </source>
</evidence>
<dbReference type="InterPro" id="IPR043129">
    <property type="entry name" value="ATPase_NBD"/>
</dbReference>
<dbReference type="InterPro" id="IPR002821">
    <property type="entry name" value="Hydantoinase_A"/>
</dbReference>
<feature type="domain" description="Hydantoinase/oxoprolinase N-terminal" evidence="2">
    <location>
        <begin position="3"/>
        <end position="176"/>
    </location>
</feature>
<dbReference type="SUPFAM" id="SSF53067">
    <property type="entry name" value="Actin-like ATPase domain"/>
    <property type="match status" value="1"/>
</dbReference>
<dbReference type="GO" id="GO:0005829">
    <property type="term" value="C:cytosol"/>
    <property type="evidence" value="ECO:0007669"/>
    <property type="project" value="TreeGrafter"/>
</dbReference>
<evidence type="ECO:0000313" key="4">
    <source>
        <dbReference type="EMBL" id="SVA03537.1"/>
    </source>
</evidence>
<protein>
    <recommendedName>
        <fullName evidence="5">5-oxoprolinase</fullName>
    </recommendedName>
</protein>
<sequence>MYRVSADIGGTFTDIVVENTSEKKINTIKVLSTPDNPANAVFHGLNDNLKLKDIDFIVHGTTVGLNAFLERKGSRVLLVMTSGISDTFTIARGDRKELYNVQYTKPKTLVPRRDVVEVKERIQWDGKILKKLDEEDLNNIANKINNEKIKAIAICFLHSYINPEHEIRAKEILKKNIGNDVVISLSHEIAREWREYERASTAVMNSYIGPITNKYLKSLGNQLSEGKYNKPLYIMQSNGGVIRAETAIGQPVKTLLSGPVGGTIGGEALSKKIKRPNLICVDMGGTSFDMSLIINGKPSVTNETEQQHIPLLIPLVDIHTIGAGGGSVAWLESGALKVGPRSAGAEPGPACYGKGGNEPTVTDANLFLGRLGSNSKLGGWMNLNINASDKVIKNLSDKLKISKTELAEGILSIINAKMADAIRTITVKEGIDPREFSLVAFGGAGSMHAVWLAEELEIKEVIVPNDPGTFSAWGMLQTDIRRDLTVNFFQPFQGLSEEKIIETYNKLEAEAADLLVKENVNNSDMSFMLTADMRYIGQEYYVNVPIKLPINLEEINKNFHFTYEQQYGHSTPEGPCEFINLRLIAVGKILKSESMKSIDKKNIKEKSSRKIIFNKKNYETDILDRQIIETNEKFIGPIVIEEETATTVIPPNYSLIKDDYGNLIINKN</sequence>
<dbReference type="Pfam" id="PF19278">
    <property type="entry name" value="Hydant_A_C"/>
    <property type="match status" value="1"/>
</dbReference>
<evidence type="ECO:0000259" key="3">
    <source>
        <dbReference type="Pfam" id="PF19278"/>
    </source>
</evidence>
<dbReference type="Pfam" id="PF05378">
    <property type="entry name" value="Hydant_A_N"/>
    <property type="match status" value="1"/>
</dbReference>
<dbReference type="InterPro" id="IPR008040">
    <property type="entry name" value="Hydant_A_N"/>
</dbReference>
<dbReference type="GO" id="GO:0006749">
    <property type="term" value="P:glutathione metabolic process"/>
    <property type="evidence" value="ECO:0007669"/>
    <property type="project" value="TreeGrafter"/>
</dbReference>
<evidence type="ECO:0000259" key="2">
    <source>
        <dbReference type="Pfam" id="PF05378"/>
    </source>
</evidence>
<evidence type="ECO:0000259" key="1">
    <source>
        <dbReference type="Pfam" id="PF01968"/>
    </source>
</evidence>
<accession>A0A381SMD9</accession>
<dbReference type="EMBL" id="UINC01003122">
    <property type="protein sequence ID" value="SVA03537.1"/>
    <property type="molecule type" value="Genomic_DNA"/>
</dbReference>
<reference evidence="4" key="1">
    <citation type="submission" date="2018-05" db="EMBL/GenBank/DDBJ databases">
        <authorList>
            <person name="Lanie J.A."/>
            <person name="Ng W.-L."/>
            <person name="Kazmierczak K.M."/>
            <person name="Andrzejewski T.M."/>
            <person name="Davidsen T.M."/>
            <person name="Wayne K.J."/>
            <person name="Tettelin H."/>
            <person name="Glass J.I."/>
            <person name="Rusch D."/>
            <person name="Podicherti R."/>
            <person name="Tsui H.-C.T."/>
            <person name="Winkler M.E."/>
        </authorList>
    </citation>
    <scope>NUCLEOTIDE SEQUENCE</scope>
</reference>
<feature type="domain" description="Hydantoinase A/oxoprolinase" evidence="1">
    <location>
        <begin position="198"/>
        <end position="482"/>
    </location>
</feature>
<organism evidence="4">
    <name type="scientific">marine metagenome</name>
    <dbReference type="NCBI Taxonomy" id="408172"/>
    <lineage>
        <taxon>unclassified sequences</taxon>
        <taxon>metagenomes</taxon>
        <taxon>ecological metagenomes</taxon>
    </lineage>
</organism>
<dbReference type="InterPro" id="IPR049517">
    <property type="entry name" value="ACX-like_C"/>
</dbReference>
<dbReference type="PANTHER" id="PTHR11365:SF23">
    <property type="entry name" value="HYPOTHETICAL 5-OXOPROLINASE (EUROFUNG)-RELATED"/>
    <property type="match status" value="1"/>
</dbReference>
<dbReference type="Pfam" id="PF01968">
    <property type="entry name" value="Hydantoinase_A"/>
    <property type="match status" value="1"/>
</dbReference>
<dbReference type="GO" id="GO:0017168">
    <property type="term" value="F:5-oxoprolinase (ATP-hydrolyzing) activity"/>
    <property type="evidence" value="ECO:0007669"/>
    <property type="project" value="TreeGrafter"/>
</dbReference>
<dbReference type="InterPro" id="IPR045079">
    <property type="entry name" value="Oxoprolinase-like"/>
</dbReference>